<keyword evidence="3" id="KW-1185">Reference proteome</keyword>
<organism evidence="2 3">
    <name type="scientific">Acidocella aminolytica 101 = DSM 11237</name>
    <dbReference type="NCBI Taxonomy" id="1120923"/>
    <lineage>
        <taxon>Bacteria</taxon>
        <taxon>Pseudomonadati</taxon>
        <taxon>Pseudomonadota</taxon>
        <taxon>Alphaproteobacteria</taxon>
        <taxon>Acetobacterales</taxon>
        <taxon>Acidocellaceae</taxon>
        <taxon>Acidocella</taxon>
    </lineage>
</organism>
<dbReference type="EMBL" id="BANC01000064">
    <property type="protein sequence ID" value="GAN80959.1"/>
    <property type="molecule type" value="Genomic_DNA"/>
</dbReference>
<proteinExistence type="predicted"/>
<name>A0A0D6PJJ0_9PROT</name>
<protein>
    <submittedName>
        <fullName evidence="2">Uncharacterized protein</fullName>
    </submittedName>
</protein>
<comment type="caution">
    <text evidence="2">The sequence shown here is derived from an EMBL/GenBank/DDBJ whole genome shotgun (WGS) entry which is preliminary data.</text>
</comment>
<evidence type="ECO:0000313" key="2">
    <source>
        <dbReference type="EMBL" id="GAN80959.1"/>
    </source>
</evidence>
<sequence length="96" mass="10163">MPKRKGEGAGIWGLMGLAMRPAHLGNQWGVAALAGRKATMARAGLVAQKQAKTVQAQIGKGHVMVAVKRIKSLPRAQQEAGPLGQKRGFPRWSLAA</sequence>
<gene>
    <name evidence="2" type="ORF">Aam_066_023</name>
</gene>
<dbReference type="Proteomes" id="UP000032668">
    <property type="component" value="Unassembled WGS sequence"/>
</dbReference>
<reference evidence="2 3" key="1">
    <citation type="submission" date="2012-11" db="EMBL/GenBank/DDBJ databases">
        <title>Whole genome sequence of Acidocella aminolytica 101 = DSM 11237.</title>
        <authorList>
            <person name="Azuma Y."/>
            <person name="Higashiura N."/>
            <person name="Hirakawa H."/>
            <person name="Matsushita K."/>
        </authorList>
    </citation>
    <scope>NUCLEOTIDE SEQUENCE [LARGE SCALE GENOMIC DNA]</scope>
    <source>
        <strain evidence="3">101 / DSM 11237</strain>
    </source>
</reference>
<evidence type="ECO:0000256" key="1">
    <source>
        <dbReference type="SAM" id="MobiDB-lite"/>
    </source>
</evidence>
<evidence type="ECO:0000313" key="3">
    <source>
        <dbReference type="Proteomes" id="UP000032668"/>
    </source>
</evidence>
<dbReference type="RefSeq" id="WP_241869397.1">
    <property type="nucleotide sequence ID" value="NZ_BANC01000064.1"/>
</dbReference>
<accession>A0A0D6PJJ0</accession>
<dbReference type="AlphaFoldDB" id="A0A0D6PJJ0"/>
<feature type="region of interest" description="Disordered" evidence="1">
    <location>
        <begin position="75"/>
        <end position="96"/>
    </location>
</feature>